<dbReference type="Proteomes" id="UP000435357">
    <property type="component" value="Unassembled WGS sequence"/>
</dbReference>
<evidence type="ECO:0000259" key="3">
    <source>
        <dbReference type="Pfam" id="PF13205"/>
    </source>
</evidence>
<dbReference type="RefSeq" id="WP_151168158.1">
    <property type="nucleotide sequence ID" value="NZ_WACR01000006.1"/>
</dbReference>
<comment type="caution">
    <text evidence="4">The sequence shown here is derived from an EMBL/GenBank/DDBJ whole genome shotgun (WGS) entry which is preliminary data.</text>
</comment>
<feature type="domain" description="SbsA Ig-like" evidence="3">
    <location>
        <begin position="34"/>
        <end position="133"/>
    </location>
</feature>
<keyword evidence="1 2" id="KW-0732">Signal</keyword>
<dbReference type="Pfam" id="PF13205">
    <property type="entry name" value="Big_5"/>
    <property type="match status" value="1"/>
</dbReference>
<protein>
    <recommendedName>
        <fullName evidence="3">SbsA Ig-like domain-containing protein</fullName>
    </recommendedName>
</protein>
<dbReference type="AlphaFoldDB" id="A0A6N6M7Z5"/>
<proteinExistence type="predicted"/>
<dbReference type="InterPro" id="IPR032812">
    <property type="entry name" value="SbsA_Ig"/>
</dbReference>
<evidence type="ECO:0000313" key="5">
    <source>
        <dbReference type="Proteomes" id="UP000435357"/>
    </source>
</evidence>
<dbReference type="EMBL" id="WACR01000006">
    <property type="protein sequence ID" value="KAB1064043.1"/>
    <property type="molecule type" value="Genomic_DNA"/>
</dbReference>
<gene>
    <name evidence="4" type="ORF">F3059_08385</name>
</gene>
<evidence type="ECO:0000256" key="1">
    <source>
        <dbReference type="ARBA" id="ARBA00022729"/>
    </source>
</evidence>
<sequence>MKRSINRYTVLLIASVLLAWSCAQQMPLTGGEKDTTPPKIEESSPRNFSTNYKGNKIALTFDEFIQVKSLTQNVIVSPPLEYPLEHIIKGKSVIISIEDTLKPNTTYNFNFGEAIVDLNESNPLDSNLFVFSTGPVLDSLTISGQLKDGWTLEPVKDISLYLYLNHNDSAVLKTRPDYIGKTDQSGNFTIPYLPNKPFKIYAVGDKDQDYEYDPFAEEFAYLEGIVNPGDSVNLEMKTFTEQDTAQRLLKTGGIHYGQAFLKFQKTAENITLKPIGKTVNYISRWNDTKDSLTMWFPDYADHDTIRFQVLTDTILDTAEVVLKPKEKFINKKTNEPSVKFRLKNSYDLGRFSYFDTLWFYSDHPIQSIDKKNWVFSVNDDTLSWDSLLKNDIIRFGQSPDDSLRSFSLLYDWKPAASYSITIPDSSIKDIFELSHDTLEIQIKTKKFEDYGKLALNLNLPDTKGQYLYLLLDDKQNVAKKMVVQPDEKIVFPLLEPGKYEFKIIVDENKNGKWDTGNFFEKQQPEAVFYYPKTADVRANWEVELDWTVEDQSLISN</sequence>
<keyword evidence="5" id="KW-1185">Reference proteome</keyword>
<name>A0A6N6M7Z5_9FLAO</name>
<dbReference type="OrthoDB" id="9809989at2"/>
<evidence type="ECO:0000256" key="2">
    <source>
        <dbReference type="SAM" id="SignalP"/>
    </source>
</evidence>
<evidence type="ECO:0000313" key="4">
    <source>
        <dbReference type="EMBL" id="KAB1064043.1"/>
    </source>
</evidence>
<organism evidence="4 5">
    <name type="scientific">Salibacter halophilus</name>
    <dbReference type="NCBI Taxonomy" id="1803916"/>
    <lineage>
        <taxon>Bacteria</taxon>
        <taxon>Pseudomonadati</taxon>
        <taxon>Bacteroidota</taxon>
        <taxon>Flavobacteriia</taxon>
        <taxon>Flavobacteriales</taxon>
        <taxon>Salibacteraceae</taxon>
        <taxon>Salibacter</taxon>
    </lineage>
</organism>
<accession>A0A6N6M7Z5</accession>
<feature type="chain" id="PRO_5026895463" description="SbsA Ig-like domain-containing protein" evidence="2">
    <location>
        <begin position="20"/>
        <end position="556"/>
    </location>
</feature>
<feature type="signal peptide" evidence="2">
    <location>
        <begin position="1"/>
        <end position="19"/>
    </location>
</feature>
<reference evidence="4 5" key="1">
    <citation type="submission" date="2019-09" db="EMBL/GenBank/DDBJ databases">
        <title>Genomes of Cryomorphaceae.</title>
        <authorList>
            <person name="Bowman J.P."/>
        </authorList>
    </citation>
    <scope>NUCLEOTIDE SEQUENCE [LARGE SCALE GENOMIC DNA]</scope>
    <source>
        <strain evidence="4 5">KCTC 52047</strain>
    </source>
</reference>